<proteinExistence type="predicted"/>
<name>A0A1X7VGX0_AMPQE</name>
<organism evidence="1">
    <name type="scientific">Amphimedon queenslandica</name>
    <name type="common">Sponge</name>
    <dbReference type="NCBI Taxonomy" id="400682"/>
    <lineage>
        <taxon>Eukaryota</taxon>
        <taxon>Metazoa</taxon>
        <taxon>Porifera</taxon>
        <taxon>Demospongiae</taxon>
        <taxon>Heteroscleromorpha</taxon>
        <taxon>Haplosclerida</taxon>
        <taxon>Niphatidae</taxon>
        <taxon>Amphimedon</taxon>
    </lineage>
</organism>
<dbReference type="EnsemblMetazoa" id="Aqu2.1.39316_001">
    <property type="protein sequence ID" value="Aqu2.1.39316_001"/>
    <property type="gene ID" value="Aqu2.1.39316"/>
</dbReference>
<dbReference type="AlphaFoldDB" id="A0A1X7VGX0"/>
<accession>A0A1X7VGX0</accession>
<protein>
    <submittedName>
        <fullName evidence="1">Uncharacterized protein</fullName>
    </submittedName>
</protein>
<dbReference type="InParanoid" id="A0A1X7VGX0"/>
<evidence type="ECO:0000313" key="1">
    <source>
        <dbReference type="EnsemblMetazoa" id="Aqu2.1.39316_001"/>
    </source>
</evidence>
<sequence length="52" mass="5856">KTGAALHGIQHFNMLESSYLLKQVQSQLHSRIIDLDLVCVQITSIAQVGRYM</sequence>
<reference evidence="1" key="1">
    <citation type="submission" date="2017-05" db="UniProtKB">
        <authorList>
            <consortium name="EnsemblMetazoa"/>
        </authorList>
    </citation>
    <scope>IDENTIFICATION</scope>
</reference>